<dbReference type="Gene3D" id="2.60.40.1120">
    <property type="entry name" value="Carboxypeptidase-like, regulatory domain"/>
    <property type="match status" value="1"/>
</dbReference>
<keyword evidence="3 7" id="KW-1134">Transmembrane beta strand</keyword>
<dbReference type="NCBIfam" id="TIGR04056">
    <property type="entry name" value="OMP_RagA_SusC"/>
    <property type="match status" value="1"/>
</dbReference>
<keyword evidence="11" id="KW-1185">Reference proteome</keyword>
<keyword evidence="5 7" id="KW-0472">Membrane</keyword>
<dbReference type="InterPro" id="IPR037066">
    <property type="entry name" value="Plug_dom_sf"/>
</dbReference>
<feature type="domain" description="TonB-dependent receptor plug" evidence="9">
    <location>
        <begin position="112"/>
        <end position="219"/>
    </location>
</feature>
<proteinExistence type="inferred from homology"/>
<protein>
    <submittedName>
        <fullName evidence="10">TonB-dependent receptor</fullName>
    </submittedName>
</protein>
<keyword evidence="2 7" id="KW-0813">Transport</keyword>
<evidence type="ECO:0000259" key="9">
    <source>
        <dbReference type="Pfam" id="PF07715"/>
    </source>
</evidence>
<dbReference type="InterPro" id="IPR039426">
    <property type="entry name" value="TonB-dep_rcpt-like"/>
</dbReference>
<feature type="chain" id="PRO_5046541483" evidence="8">
    <location>
        <begin position="19"/>
        <end position="1010"/>
    </location>
</feature>
<comment type="similarity">
    <text evidence="7">Belongs to the TonB-dependent receptor family.</text>
</comment>
<dbReference type="SUPFAM" id="SSF56935">
    <property type="entry name" value="Porins"/>
    <property type="match status" value="1"/>
</dbReference>
<dbReference type="InterPro" id="IPR023996">
    <property type="entry name" value="TonB-dep_OMP_SusC/RagA"/>
</dbReference>
<evidence type="ECO:0000256" key="7">
    <source>
        <dbReference type="PROSITE-ProRule" id="PRU01360"/>
    </source>
</evidence>
<keyword evidence="8" id="KW-0732">Signal</keyword>
<dbReference type="InterPro" id="IPR036942">
    <property type="entry name" value="Beta-barrel_TonB_sf"/>
</dbReference>
<name>A0ABR7XUX5_9SPHI</name>
<accession>A0ABR7XUX5</accession>
<dbReference type="Proteomes" id="UP000651112">
    <property type="component" value="Unassembled WGS sequence"/>
</dbReference>
<evidence type="ECO:0000256" key="5">
    <source>
        <dbReference type="ARBA" id="ARBA00023136"/>
    </source>
</evidence>
<evidence type="ECO:0000256" key="4">
    <source>
        <dbReference type="ARBA" id="ARBA00022692"/>
    </source>
</evidence>
<sequence>MKTYLIIMLFIAPLIGWAQEQPTVSGVVKGSDDTIISGATVAVKGKPISTSTDNDGSYHIAAAPQDTLVYSFVGYQPQQLPVAGKSTIDVFLEPMASDLEEVVVVGYGAVRKSDLTSSITSVKGEDLKDFTAGSALNALQGKANGVQITGSGGPGASPRVIIRGITSVNGSDPLYVVDNVPLPPGTNLNFLNPEDIESMEVLKDASAAAIFGTRASNGVVLITTKKGKSGKTVFTFSGSTGIQTISKPNIADASIYEQVYKTRYTNDDNEPIWNAEDNLKPGDGTDWWKEAVNTTAMIHNYNVGFQGGSEKNVFSGNVGYFRQNSQYDVGYWDRLSIRLNNEYTLIEDIKLGIDLAPRYESWTNTPDLYADIMRMDPTTPIFRPTDEWETNVFNNYARSKHNQVWNPMGRLARLDEKIQHFALIMTPHLTVTPIQGMTARTQFNVNARVQNAHKFEPEFFIDNLEQGERSYIERRNDTNIDWNWTNTLSYMFDLDKHYFTTMVGFTMEKFSTYGLLGSRYDLPNSHPDLRYLDAGTDEEKASGTDTYRTLMSVLGRLTYNYNSKYYLTATFRRDGSSAFPAGNRYANFPSISGAWRVSNESFLAGQDIFQDIKLRAGWGRVGNQSVAGPGLYINLIGPADYVFGPEGTRYVGSAVSQVGNPLLTWETVEDVNVGLDLAFLQNKFTVGIDWFRKRNHDMLMQKNNLLVLGYPMWDAQMWANIGSMQAQGWEFALKYSDNSHAFTYDLGLNMTAVQSKAMELAMDAPILTGAVYNDLAIRNIPGEEISRFFGYQIDGVFQNEEQVQQHAGTDATLIQPNAQPGDFIFRDTNGDGQLNEDDKVFMGKAFPDFTVGFNARLGYKNFDLVANFYGSVGNDIMNLPKVGFYSGENGQNVYADAFDKAWNGEGSTNTFARLSVNDLNNNYRIPSTFMVENGSFLRAKLLQLGYTLPSSMWSNGQLRLSLSAQNLFTITNYTGLDPEVASGGTALESGIDRLGYPNPRTFLLGLNLTF</sequence>
<evidence type="ECO:0000256" key="2">
    <source>
        <dbReference type="ARBA" id="ARBA00022448"/>
    </source>
</evidence>
<comment type="subcellular location">
    <subcellularLocation>
        <location evidence="1 7">Cell outer membrane</location>
        <topology evidence="1 7">Multi-pass membrane protein</topology>
    </subcellularLocation>
</comment>
<dbReference type="InterPro" id="IPR012910">
    <property type="entry name" value="Plug_dom"/>
</dbReference>
<dbReference type="RefSeq" id="WP_190314539.1">
    <property type="nucleotide sequence ID" value="NZ_JACNYL010000003.1"/>
</dbReference>
<feature type="signal peptide" evidence="8">
    <location>
        <begin position="1"/>
        <end position="18"/>
    </location>
</feature>
<dbReference type="EMBL" id="JACNYL010000003">
    <property type="protein sequence ID" value="MBD1422855.1"/>
    <property type="molecule type" value="Genomic_DNA"/>
</dbReference>
<evidence type="ECO:0000313" key="11">
    <source>
        <dbReference type="Proteomes" id="UP000651112"/>
    </source>
</evidence>
<dbReference type="SUPFAM" id="SSF49464">
    <property type="entry name" value="Carboxypeptidase regulatory domain-like"/>
    <property type="match status" value="1"/>
</dbReference>
<organism evidence="10 11">
    <name type="scientific">Sphingobacterium chuzhouense</name>
    <dbReference type="NCBI Taxonomy" id="1742264"/>
    <lineage>
        <taxon>Bacteria</taxon>
        <taxon>Pseudomonadati</taxon>
        <taxon>Bacteroidota</taxon>
        <taxon>Sphingobacteriia</taxon>
        <taxon>Sphingobacteriales</taxon>
        <taxon>Sphingobacteriaceae</taxon>
        <taxon>Sphingobacterium</taxon>
    </lineage>
</organism>
<dbReference type="Pfam" id="PF07715">
    <property type="entry name" value="Plug"/>
    <property type="match status" value="1"/>
</dbReference>
<keyword evidence="10" id="KW-0675">Receptor</keyword>
<dbReference type="Gene3D" id="2.40.170.20">
    <property type="entry name" value="TonB-dependent receptor, beta-barrel domain"/>
    <property type="match status" value="1"/>
</dbReference>
<reference evidence="10 11" key="1">
    <citation type="submission" date="2020-08" db="EMBL/GenBank/DDBJ databases">
        <title>Sphingobacterium sp. DN00404 isolated from aquaculture water.</title>
        <authorList>
            <person name="Zhang M."/>
        </authorList>
    </citation>
    <scope>NUCLEOTIDE SEQUENCE [LARGE SCALE GENOMIC DNA]</scope>
    <source>
        <strain evidence="10 11">KCTC 42746</strain>
    </source>
</reference>
<dbReference type="Gene3D" id="2.170.130.10">
    <property type="entry name" value="TonB-dependent receptor, plug domain"/>
    <property type="match status" value="1"/>
</dbReference>
<evidence type="ECO:0000256" key="6">
    <source>
        <dbReference type="ARBA" id="ARBA00023237"/>
    </source>
</evidence>
<dbReference type="InterPro" id="IPR008969">
    <property type="entry name" value="CarboxyPept-like_regulatory"/>
</dbReference>
<dbReference type="InterPro" id="IPR023997">
    <property type="entry name" value="TonB-dep_OMP_SusC/RagA_CS"/>
</dbReference>
<evidence type="ECO:0000256" key="3">
    <source>
        <dbReference type="ARBA" id="ARBA00022452"/>
    </source>
</evidence>
<evidence type="ECO:0000256" key="1">
    <source>
        <dbReference type="ARBA" id="ARBA00004571"/>
    </source>
</evidence>
<evidence type="ECO:0000256" key="8">
    <source>
        <dbReference type="SAM" id="SignalP"/>
    </source>
</evidence>
<dbReference type="NCBIfam" id="TIGR04057">
    <property type="entry name" value="SusC_RagA_signa"/>
    <property type="match status" value="1"/>
</dbReference>
<dbReference type="PROSITE" id="PS52016">
    <property type="entry name" value="TONB_DEPENDENT_REC_3"/>
    <property type="match status" value="1"/>
</dbReference>
<comment type="caution">
    <text evidence="10">The sequence shown here is derived from an EMBL/GenBank/DDBJ whole genome shotgun (WGS) entry which is preliminary data.</text>
</comment>
<dbReference type="Pfam" id="PF13715">
    <property type="entry name" value="CarbopepD_reg_2"/>
    <property type="match status" value="1"/>
</dbReference>
<gene>
    <name evidence="10" type="ORF">H8B21_14860</name>
</gene>
<keyword evidence="4 7" id="KW-0812">Transmembrane</keyword>
<evidence type="ECO:0000313" key="10">
    <source>
        <dbReference type="EMBL" id="MBD1422855.1"/>
    </source>
</evidence>
<keyword evidence="6 7" id="KW-0998">Cell outer membrane</keyword>